<keyword evidence="14" id="KW-1185">Reference proteome</keyword>
<dbReference type="Pfam" id="PF07715">
    <property type="entry name" value="Plug"/>
    <property type="match status" value="1"/>
</dbReference>
<dbReference type="Proteomes" id="UP000278351">
    <property type="component" value="Unassembled WGS sequence"/>
</dbReference>
<dbReference type="InterPro" id="IPR036942">
    <property type="entry name" value="Beta-barrel_TonB_sf"/>
</dbReference>
<proteinExistence type="inferred from homology"/>
<dbReference type="Gene3D" id="2.40.170.20">
    <property type="entry name" value="TonB-dependent receptor, beta-barrel domain"/>
    <property type="match status" value="1"/>
</dbReference>
<keyword evidence="6 8" id="KW-0472">Membrane</keyword>
<keyword evidence="7 8" id="KW-0998">Cell outer membrane</keyword>
<feature type="domain" description="TonB-dependent receptor-like beta-barrel" evidence="11">
    <location>
        <begin position="224"/>
        <end position="624"/>
    </location>
</feature>
<keyword evidence="13" id="KW-0675">Receptor</keyword>
<organism evidence="13 14">
    <name type="scientific">Chitinophaga lutea</name>
    <dbReference type="NCBI Taxonomy" id="2488634"/>
    <lineage>
        <taxon>Bacteria</taxon>
        <taxon>Pseudomonadati</taxon>
        <taxon>Bacteroidota</taxon>
        <taxon>Chitinophagia</taxon>
        <taxon>Chitinophagales</taxon>
        <taxon>Chitinophagaceae</taxon>
        <taxon>Chitinophaga</taxon>
    </lineage>
</organism>
<dbReference type="AlphaFoldDB" id="A0A3N4PX50"/>
<evidence type="ECO:0000259" key="11">
    <source>
        <dbReference type="Pfam" id="PF00593"/>
    </source>
</evidence>
<evidence type="ECO:0000256" key="9">
    <source>
        <dbReference type="RuleBase" id="RU003357"/>
    </source>
</evidence>
<gene>
    <name evidence="13" type="ORF">EGT74_00415</name>
</gene>
<feature type="domain" description="TonB-dependent receptor plug" evidence="12">
    <location>
        <begin position="40"/>
        <end position="147"/>
    </location>
</feature>
<dbReference type="OrthoDB" id="9782587at2"/>
<evidence type="ECO:0000256" key="2">
    <source>
        <dbReference type="ARBA" id="ARBA00022448"/>
    </source>
</evidence>
<comment type="caution">
    <text evidence="13">The sequence shown here is derived from an EMBL/GenBank/DDBJ whole genome shotgun (WGS) entry which is preliminary data.</text>
</comment>
<comment type="similarity">
    <text evidence="8 9">Belongs to the TonB-dependent receptor family.</text>
</comment>
<dbReference type="PROSITE" id="PS52016">
    <property type="entry name" value="TONB_DEPENDENT_REC_3"/>
    <property type="match status" value="1"/>
</dbReference>
<dbReference type="InterPro" id="IPR037066">
    <property type="entry name" value="Plug_dom_sf"/>
</dbReference>
<keyword evidence="4 8" id="KW-0812">Transmembrane</keyword>
<evidence type="ECO:0000256" key="1">
    <source>
        <dbReference type="ARBA" id="ARBA00004571"/>
    </source>
</evidence>
<dbReference type="Gene3D" id="2.170.130.10">
    <property type="entry name" value="TonB-dependent receptor, plug domain"/>
    <property type="match status" value="1"/>
</dbReference>
<sequence>MRTTILMLLLSAPVAAYAQDDTTRLSEVTVQGYGQQRVLTEVPAAINYTGRRDMLRFAPTSILPAVNSMPGVRMEERSPGSYRLNIRGSSLRSPFGVRNVKMYYNGIPFTDPGGNTYLNQFGAGSFSGLEVLKGPGSSLYGAGTGGVVLAGGGQADDGFSAGYTSGSFGSHLVQASAAAAGQRVYYSWQEHNGYRQHTYMQRTVAGWSGHWRPSAKGELEAHVLYGNLQYQTPGGLTPEQYAANPRQARPAAGAFPSAESSKAAIYQQTIWGGLQYRHVWNDQWRNATSVYGAYSNVKNPTIRNYEQRSEPHFGGRTVFTYHRQWLKVLAGGEFQQGYFNTAVHGNKAGVKDTLQTDDDINNRNISLFLQPELTLPGGWIISAGLSLNNTRMHFARQSVRPVFHFTSRYNNEWAPRFAVMKKFHPAANVYAVVSKGFSPPTVAEVLPSTSIINTTLQAEKGWNYELGARGGAGPFWYDVSLFCFGLNNAIVQRRDAGGADYFENAGATVQQGIETFFAYTLSRVKLRGAYTFHHFRYKDFVQVDKNYDGKTLPGTPKHAVAAGVDVTIAKRLLFFATYTYNDDLFLNDANTDKAAAFHLLGCKAQYTHDFRGISVAFHAGAENLLDAKYSLGNDINAAGRRYFNAAACRSWYAGLTVQGPFSRKE</sequence>
<evidence type="ECO:0000256" key="5">
    <source>
        <dbReference type="ARBA" id="ARBA00023077"/>
    </source>
</evidence>
<evidence type="ECO:0000256" key="7">
    <source>
        <dbReference type="ARBA" id="ARBA00023237"/>
    </source>
</evidence>
<dbReference type="InterPro" id="IPR000531">
    <property type="entry name" value="Beta-barrel_TonB"/>
</dbReference>
<evidence type="ECO:0000256" key="10">
    <source>
        <dbReference type="SAM" id="SignalP"/>
    </source>
</evidence>
<keyword evidence="5 9" id="KW-0798">TonB box</keyword>
<evidence type="ECO:0000313" key="13">
    <source>
        <dbReference type="EMBL" id="RPE12055.1"/>
    </source>
</evidence>
<evidence type="ECO:0000256" key="6">
    <source>
        <dbReference type="ARBA" id="ARBA00023136"/>
    </source>
</evidence>
<dbReference type="GO" id="GO:0009279">
    <property type="term" value="C:cell outer membrane"/>
    <property type="evidence" value="ECO:0007669"/>
    <property type="project" value="UniProtKB-SubCell"/>
</dbReference>
<dbReference type="PANTHER" id="PTHR30069">
    <property type="entry name" value="TONB-DEPENDENT OUTER MEMBRANE RECEPTOR"/>
    <property type="match status" value="1"/>
</dbReference>
<dbReference type="GO" id="GO:0015344">
    <property type="term" value="F:siderophore uptake transmembrane transporter activity"/>
    <property type="evidence" value="ECO:0007669"/>
    <property type="project" value="TreeGrafter"/>
</dbReference>
<comment type="subcellular location">
    <subcellularLocation>
        <location evidence="1 8">Cell outer membrane</location>
        <topology evidence="1 8">Multi-pass membrane protein</topology>
    </subcellularLocation>
</comment>
<keyword evidence="2 8" id="KW-0813">Transport</keyword>
<evidence type="ECO:0000256" key="8">
    <source>
        <dbReference type="PROSITE-ProRule" id="PRU01360"/>
    </source>
</evidence>
<dbReference type="InterPro" id="IPR039426">
    <property type="entry name" value="TonB-dep_rcpt-like"/>
</dbReference>
<dbReference type="EMBL" id="RPDH01000001">
    <property type="protein sequence ID" value="RPE12055.1"/>
    <property type="molecule type" value="Genomic_DNA"/>
</dbReference>
<dbReference type="RefSeq" id="WP_123844469.1">
    <property type="nucleotide sequence ID" value="NZ_RPDH01000001.1"/>
</dbReference>
<dbReference type="InterPro" id="IPR012910">
    <property type="entry name" value="Plug_dom"/>
</dbReference>
<name>A0A3N4PX50_9BACT</name>
<accession>A0A3N4PX50</accession>
<keyword evidence="10" id="KW-0732">Signal</keyword>
<dbReference type="PANTHER" id="PTHR30069:SF28">
    <property type="entry name" value="TONB-DEPENDENT RECEPTOR YNCD-RELATED"/>
    <property type="match status" value="1"/>
</dbReference>
<dbReference type="SUPFAM" id="SSF56935">
    <property type="entry name" value="Porins"/>
    <property type="match status" value="1"/>
</dbReference>
<evidence type="ECO:0000256" key="3">
    <source>
        <dbReference type="ARBA" id="ARBA00022452"/>
    </source>
</evidence>
<dbReference type="GO" id="GO:0044718">
    <property type="term" value="P:siderophore transmembrane transport"/>
    <property type="evidence" value="ECO:0007669"/>
    <property type="project" value="TreeGrafter"/>
</dbReference>
<dbReference type="Pfam" id="PF00593">
    <property type="entry name" value="TonB_dep_Rec_b-barrel"/>
    <property type="match status" value="1"/>
</dbReference>
<keyword evidence="3 8" id="KW-1134">Transmembrane beta strand</keyword>
<protein>
    <submittedName>
        <fullName evidence="13">TonB-dependent receptor</fullName>
    </submittedName>
</protein>
<evidence type="ECO:0000256" key="4">
    <source>
        <dbReference type="ARBA" id="ARBA00022692"/>
    </source>
</evidence>
<evidence type="ECO:0000259" key="12">
    <source>
        <dbReference type="Pfam" id="PF07715"/>
    </source>
</evidence>
<feature type="chain" id="PRO_5018162658" evidence="10">
    <location>
        <begin position="19"/>
        <end position="665"/>
    </location>
</feature>
<reference evidence="13 14" key="1">
    <citation type="submission" date="2018-11" db="EMBL/GenBank/DDBJ databases">
        <title>Chitinophaga lutea sp.nov., isolate from arsenic contaminated soil.</title>
        <authorList>
            <person name="Zong Y."/>
        </authorList>
    </citation>
    <scope>NUCLEOTIDE SEQUENCE [LARGE SCALE GENOMIC DNA]</scope>
    <source>
        <strain evidence="13 14">ZY74</strain>
    </source>
</reference>
<evidence type="ECO:0000313" key="14">
    <source>
        <dbReference type="Proteomes" id="UP000278351"/>
    </source>
</evidence>
<feature type="signal peptide" evidence="10">
    <location>
        <begin position="1"/>
        <end position="18"/>
    </location>
</feature>